<dbReference type="Gene3D" id="3.30.70.790">
    <property type="entry name" value="UreE, C-terminal domain"/>
    <property type="match status" value="1"/>
</dbReference>
<keyword evidence="3" id="KW-1185">Reference proteome</keyword>
<dbReference type="OrthoDB" id="797774at2"/>
<evidence type="ECO:0000259" key="1">
    <source>
        <dbReference type="Pfam" id="PF09413"/>
    </source>
</evidence>
<dbReference type="EMBL" id="FWYB01000001">
    <property type="protein sequence ID" value="SMC62051.1"/>
    <property type="molecule type" value="Genomic_DNA"/>
</dbReference>
<evidence type="ECO:0000313" key="3">
    <source>
        <dbReference type="Proteomes" id="UP000192678"/>
    </source>
</evidence>
<feature type="domain" description="DUF2007" evidence="1">
    <location>
        <begin position="15"/>
        <end position="76"/>
    </location>
</feature>
<dbReference type="RefSeq" id="WP_084287312.1">
    <property type="nucleotide sequence ID" value="NZ_FWYB01000001.1"/>
</dbReference>
<evidence type="ECO:0000313" key="2">
    <source>
        <dbReference type="EMBL" id="SMC62051.1"/>
    </source>
</evidence>
<dbReference type="SUPFAM" id="SSF54913">
    <property type="entry name" value="GlnB-like"/>
    <property type="match status" value="1"/>
</dbReference>
<dbReference type="Pfam" id="PF09413">
    <property type="entry name" value="DUF2007"/>
    <property type="match status" value="1"/>
</dbReference>
<dbReference type="InterPro" id="IPR018551">
    <property type="entry name" value="DUF2007"/>
</dbReference>
<reference evidence="2 3" key="1">
    <citation type="submission" date="2017-04" db="EMBL/GenBank/DDBJ databases">
        <authorList>
            <person name="Afonso C.L."/>
            <person name="Miller P.J."/>
            <person name="Scott M.A."/>
            <person name="Spackman E."/>
            <person name="Goraichik I."/>
            <person name="Dimitrov K.M."/>
            <person name="Suarez D.L."/>
            <person name="Swayne D.E."/>
        </authorList>
    </citation>
    <scope>NUCLEOTIDE SEQUENCE [LARGE SCALE GENOMIC DNA]</scope>
    <source>
        <strain evidence="2 3">DSM 19625</strain>
    </source>
</reference>
<gene>
    <name evidence="2" type="ORF">SAMN04488101_101765</name>
</gene>
<dbReference type="STRING" id="475255.SAMN04488101_101765"/>
<dbReference type="Proteomes" id="UP000192678">
    <property type="component" value="Unassembled WGS sequence"/>
</dbReference>
<organism evidence="2 3">
    <name type="scientific">Pedobacter nyackensis</name>
    <dbReference type="NCBI Taxonomy" id="475255"/>
    <lineage>
        <taxon>Bacteria</taxon>
        <taxon>Pseudomonadati</taxon>
        <taxon>Bacteroidota</taxon>
        <taxon>Sphingobacteriia</taxon>
        <taxon>Sphingobacteriales</taxon>
        <taxon>Sphingobacteriaceae</taxon>
        <taxon>Pedobacter</taxon>
    </lineage>
</organism>
<dbReference type="InterPro" id="IPR011322">
    <property type="entry name" value="N-reg_PII-like_a/b"/>
</dbReference>
<name>A0A1W2ANN6_9SPHI</name>
<accession>A0A1W2ANN6</accession>
<protein>
    <submittedName>
        <fullName evidence="2">Putative signal transducing protein</fullName>
    </submittedName>
</protein>
<proteinExistence type="predicted"/>
<sequence>MNHENRTDFTEVFNGDYWQGALIQQLLAEHEIQSFLRNALMGSLEPFAVVAGGANPVSIVVPTDNYESARSLIKEYNEATPEDEQP</sequence>
<dbReference type="AlphaFoldDB" id="A0A1W2ANN6"/>